<dbReference type="Pfam" id="PF02834">
    <property type="entry name" value="LigT_PEase"/>
    <property type="match status" value="1"/>
</dbReference>
<comment type="similarity">
    <text evidence="2">Belongs to the 2H phosphoesterase superfamily. ThpR family.</text>
</comment>
<keyword evidence="4" id="KW-0436">Ligase</keyword>
<dbReference type="GO" id="GO:0004113">
    <property type="term" value="F:2',3'-cyclic-nucleotide 3'-phosphodiesterase activity"/>
    <property type="evidence" value="ECO:0007669"/>
    <property type="project" value="InterPro"/>
</dbReference>
<evidence type="ECO:0000313" key="5">
    <source>
        <dbReference type="Proteomes" id="UP000034051"/>
    </source>
</evidence>
<dbReference type="EC" id="3.1.4.58" evidence="2"/>
<evidence type="ECO:0000256" key="1">
    <source>
        <dbReference type="ARBA" id="ARBA00022801"/>
    </source>
</evidence>
<evidence type="ECO:0000259" key="3">
    <source>
        <dbReference type="Pfam" id="PF02834"/>
    </source>
</evidence>
<dbReference type="InterPro" id="IPR014051">
    <property type="entry name" value="Phosphoesterase_HXTX"/>
</dbReference>
<dbReference type="Proteomes" id="UP000034051">
    <property type="component" value="Unassembled WGS sequence"/>
</dbReference>
<dbReference type="AlphaFoldDB" id="A0A0G1H8Z7"/>
<dbReference type="InterPro" id="IPR004175">
    <property type="entry name" value="RNA_CPDase"/>
</dbReference>
<feature type="short sequence motif" description="HXTX 1" evidence="2">
    <location>
        <begin position="46"/>
        <end position="49"/>
    </location>
</feature>
<sequence>MEHKLFIAINLPQDIKTTIRNAVDLDKKNVAELYTDAHPIPENNWHLTIKFLGNQPEEALSVIEDVLHTVVTKISTPVVSLRTLTTAPPKRPPRMIWITTITPTNEALGQLKHMIEQGLAAKGIFQKGEAHPAYHGHINIANLPEGRKIEGHVTTFPSTLTFTPATIDLMESRLDSTGATYSIVKSIDFKPSV</sequence>
<comment type="caution">
    <text evidence="2">Lacks conserved residue(s) required for the propagation of feature annotation.</text>
</comment>
<reference evidence="4 5" key="1">
    <citation type="journal article" date="2015" name="Nature">
        <title>rRNA introns, odd ribosomes, and small enigmatic genomes across a large radiation of phyla.</title>
        <authorList>
            <person name="Brown C.T."/>
            <person name="Hug L.A."/>
            <person name="Thomas B.C."/>
            <person name="Sharon I."/>
            <person name="Castelle C.J."/>
            <person name="Singh A."/>
            <person name="Wilkins M.J."/>
            <person name="Williams K.H."/>
            <person name="Banfield J.F."/>
        </authorList>
    </citation>
    <scope>NUCLEOTIDE SEQUENCE [LARGE SCALE GENOMIC DNA]</scope>
</reference>
<dbReference type="NCBIfam" id="TIGR02258">
    <property type="entry name" value="2_5_ligase"/>
    <property type="match status" value="1"/>
</dbReference>
<feature type="domain" description="Phosphoesterase HXTX" evidence="3">
    <location>
        <begin position="36"/>
        <end position="97"/>
    </location>
</feature>
<feature type="active site" description="Proton donor" evidence="2">
    <location>
        <position position="46"/>
    </location>
</feature>
<dbReference type="GO" id="GO:0008664">
    <property type="term" value="F:RNA 2',3'-cyclic 3'-phosphodiesterase activity"/>
    <property type="evidence" value="ECO:0007669"/>
    <property type="project" value="UniProtKB-EC"/>
</dbReference>
<dbReference type="EMBL" id="LCHW01000001">
    <property type="protein sequence ID" value="KKT43846.1"/>
    <property type="molecule type" value="Genomic_DNA"/>
</dbReference>
<dbReference type="HAMAP" id="MF_01940">
    <property type="entry name" value="RNA_CPDase"/>
    <property type="match status" value="1"/>
</dbReference>
<dbReference type="PANTHER" id="PTHR35561:SF1">
    <property type="entry name" value="RNA 2',3'-CYCLIC PHOSPHODIESTERASE"/>
    <property type="match status" value="1"/>
</dbReference>
<dbReference type="GO" id="GO:0016874">
    <property type="term" value="F:ligase activity"/>
    <property type="evidence" value="ECO:0007669"/>
    <property type="project" value="UniProtKB-KW"/>
</dbReference>
<dbReference type="Gene3D" id="3.90.1140.10">
    <property type="entry name" value="Cyclic phosphodiesterase"/>
    <property type="match status" value="1"/>
</dbReference>
<name>A0A0G1H8Z7_9BACT</name>
<keyword evidence="1 2" id="KW-0378">Hydrolase</keyword>
<comment type="catalytic activity">
    <reaction evidence="2">
        <text>a 3'-end 2',3'-cyclophospho-ribonucleotide-RNA + H2O = a 3'-end 2'-phospho-ribonucleotide-RNA + H(+)</text>
        <dbReference type="Rhea" id="RHEA:11828"/>
        <dbReference type="Rhea" id="RHEA-COMP:10464"/>
        <dbReference type="Rhea" id="RHEA-COMP:17353"/>
        <dbReference type="ChEBI" id="CHEBI:15377"/>
        <dbReference type="ChEBI" id="CHEBI:15378"/>
        <dbReference type="ChEBI" id="CHEBI:83064"/>
        <dbReference type="ChEBI" id="CHEBI:173113"/>
        <dbReference type="EC" id="3.1.4.58"/>
    </reaction>
</comment>
<gene>
    <name evidence="4" type="ORF">UW32_C0001G0438</name>
</gene>
<protein>
    <recommendedName>
        <fullName evidence="2">RNA 2',3'-cyclic phosphodiesterase</fullName>
        <shortName evidence="2">RNA 2',3'-CPDase</shortName>
        <ecNumber evidence="2">3.1.4.58</ecNumber>
    </recommendedName>
</protein>
<evidence type="ECO:0000313" key="4">
    <source>
        <dbReference type="EMBL" id="KKT43846.1"/>
    </source>
</evidence>
<evidence type="ECO:0000256" key="2">
    <source>
        <dbReference type="HAMAP-Rule" id="MF_01940"/>
    </source>
</evidence>
<dbReference type="SUPFAM" id="SSF55144">
    <property type="entry name" value="LigT-like"/>
    <property type="match status" value="1"/>
</dbReference>
<feature type="active site" description="Proton acceptor" evidence="2">
    <location>
        <position position="137"/>
    </location>
</feature>
<dbReference type="InterPro" id="IPR009097">
    <property type="entry name" value="Cyclic_Pdiesterase"/>
</dbReference>
<comment type="caution">
    <text evidence="4">The sequence shown here is derived from an EMBL/GenBank/DDBJ whole genome shotgun (WGS) entry which is preliminary data.</text>
</comment>
<comment type="function">
    <text evidence="2">Hydrolyzes RNA 2',3'-cyclic phosphodiester to an RNA 2'-phosphomonoester.</text>
</comment>
<dbReference type="PANTHER" id="PTHR35561">
    <property type="entry name" value="RNA 2',3'-CYCLIC PHOSPHODIESTERASE"/>
    <property type="match status" value="1"/>
</dbReference>
<organism evidence="4 5">
    <name type="scientific">Candidatus Wolfebacteria bacterium GW2011_GWE2_44_13</name>
    <dbReference type="NCBI Taxonomy" id="1619017"/>
    <lineage>
        <taxon>Bacteria</taxon>
        <taxon>Candidatus Wolfeibacteriota</taxon>
    </lineage>
</organism>
<proteinExistence type="inferred from homology"/>
<accession>A0A0G1H8Z7</accession>